<organism evidence="3 4">
    <name type="scientific">Nocardia tengchongensis</name>
    <dbReference type="NCBI Taxonomy" id="2055889"/>
    <lineage>
        <taxon>Bacteria</taxon>
        <taxon>Bacillati</taxon>
        <taxon>Actinomycetota</taxon>
        <taxon>Actinomycetes</taxon>
        <taxon>Mycobacteriales</taxon>
        <taxon>Nocardiaceae</taxon>
        <taxon>Nocardia</taxon>
    </lineage>
</organism>
<evidence type="ECO:0000313" key="4">
    <source>
        <dbReference type="Proteomes" id="UP000683310"/>
    </source>
</evidence>
<sequence>MPDNEFGYTAWGRDWVRLAEPLRLTKPEPLLPRARSIARNNGVRIEIEGTVVRAHIHRGNEASITHLELTSFPRATIDAIAAVVPADALALSDDLHAAVIAAGISVTPILAATDCSCRARNARCLHMLAACYAVVRLIDETPWLALDLQGYRSTPPAEAPDTTVSISRWTPIDALDPAVYFG</sequence>
<name>A0ABX8CKP0_9NOCA</name>
<reference evidence="3 4" key="1">
    <citation type="submission" date="2021-04" db="EMBL/GenBank/DDBJ databases">
        <title>Nocardia tengchongensis.</title>
        <authorList>
            <person name="Zhuang k."/>
            <person name="Ran Y."/>
            <person name="Li W."/>
        </authorList>
    </citation>
    <scope>NUCLEOTIDE SEQUENCE [LARGE SCALE GENOMIC DNA]</scope>
    <source>
        <strain evidence="3 4">CFH S0057</strain>
    </source>
</reference>
<dbReference type="PROSITE" id="PS50966">
    <property type="entry name" value="ZF_SWIM"/>
    <property type="match status" value="1"/>
</dbReference>
<evidence type="ECO:0000256" key="1">
    <source>
        <dbReference type="PROSITE-ProRule" id="PRU00325"/>
    </source>
</evidence>
<keyword evidence="1" id="KW-0479">Metal-binding</keyword>
<dbReference type="RefSeq" id="WP_213556597.1">
    <property type="nucleotide sequence ID" value="NZ_JBHZDI010000289.1"/>
</dbReference>
<dbReference type="InterPro" id="IPR007527">
    <property type="entry name" value="Znf_SWIM"/>
</dbReference>
<keyword evidence="1" id="KW-0862">Zinc</keyword>
<feature type="domain" description="SWIM-type" evidence="2">
    <location>
        <begin position="100"/>
        <end position="135"/>
    </location>
</feature>
<keyword evidence="4" id="KW-1185">Reference proteome</keyword>
<evidence type="ECO:0000259" key="2">
    <source>
        <dbReference type="PROSITE" id="PS50966"/>
    </source>
</evidence>
<gene>
    <name evidence="3" type="ORF">KHQ06_30700</name>
</gene>
<proteinExistence type="predicted"/>
<protein>
    <recommendedName>
        <fullName evidence="2">SWIM-type domain-containing protein</fullName>
    </recommendedName>
</protein>
<evidence type="ECO:0000313" key="3">
    <source>
        <dbReference type="EMBL" id="QVI20488.1"/>
    </source>
</evidence>
<accession>A0ABX8CKP0</accession>
<dbReference type="EMBL" id="CP074371">
    <property type="protein sequence ID" value="QVI20488.1"/>
    <property type="molecule type" value="Genomic_DNA"/>
</dbReference>
<dbReference type="Proteomes" id="UP000683310">
    <property type="component" value="Chromosome"/>
</dbReference>
<keyword evidence="1" id="KW-0863">Zinc-finger</keyword>